<protein>
    <submittedName>
        <fullName evidence="2">Uncharacterized protein</fullName>
    </submittedName>
</protein>
<keyword evidence="3" id="KW-1185">Reference proteome</keyword>
<evidence type="ECO:0000313" key="2">
    <source>
        <dbReference type="EMBL" id="KAF9672362.1"/>
    </source>
</evidence>
<organism evidence="2 3">
    <name type="scientific">Salix dunnii</name>
    <dbReference type="NCBI Taxonomy" id="1413687"/>
    <lineage>
        <taxon>Eukaryota</taxon>
        <taxon>Viridiplantae</taxon>
        <taxon>Streptophyta</taxon>
        <taxon>Embryophyta</taxon>
        <taxon>Tracheophyta</taxon>
        <taxon>Spermatophyta</taxon>
        <taxon>Magnoliopsida</taxon>
        <taxon>eudicotyledons</taxon>
        <taxon>Gunneridae</taxon>
        <taxon>Pentapetalae</taxon>
        <taxon>rosids</taxon>
        <taxon>fabids</taxon>
        <taxon>Malpighiales</taxon>
        <taxon>Salicaceae</taxon>
        <taxon>Saliceae</taxon>
        <taxon>Salix</taxon>
    </lineage>
</organism>
<dbReference type="EMBL" id="JADGMS010000011">
    <property type="protein sequence ID" value="KAF9672362.1"/>
    <property type="molecule type" value="Genomic_DNA"/>
</dbReference>
<reference evidence="2 3" key="1">
    <citation type="submission" date="2020-10" db="EMBL/GenBank/DDBJ databases">
        <title>Plant Genome Project.</title>
        <authorList>
            <person name="Zhang R.-G."/>
        </authorList>
    </citation>
    <scope>NUCLEOTIDE SEQUENCE [LARGE SCALE GENOMIC DNA]</scope>
    <source>
        <strain evidence="2">FAFU-HL-1</strain>
        <tissue evidence="2">Leaf</tissue>
    </source>
</reference>
<evidence type="ECO:0000313" key="3">
    <source>
        <dbReference type="Proteomes" id="UP000657918"/>
    </source>
</evidence>
<feature type="region of interest" description="Disordered" evidence="1">
    <location>
        <begin position="1"/>
        <end position="53"/>
    </location>
</feature>
<comment type="caution">
    <text evidence="2">The sequence shown here is derived from an EMBL/GenBank/DDBJ whole genome shotgun (WGS) entry which is preliminary data.</text>
</comment>
<proteinExistence type="predicted"/>
<feature type="compositionally biased region" description="Basic residues" evidence="1">
    <location>
        <begin position="26"/>
        <end position="38"/>
    </location>
</feature>
<name>A0A835JJG4_9ROSI</name>
<evidence type="ECO:0000256" key="1">
    <source>
        <dbReference type="SAM" id="MobiDB-lite"/>
    </source>
</evidence>
<gene>
    <name evidence="2" type="ORF">SADUNF_Sadunf11G0033700</name>
</gene>
<sequence>MALDAPRDVKPNQRRLKLAQGYDQQKHHKSATHTRGRGNLRNVPVRGGCRRGKRSESSSLLALDRRIREFGLTSSRDVFDGSLRGLDSLTKLTRLDLLYHQFTSELIICLNE</sequence>
<feature type="compositionally biased region" description="Basic and acidic residues" evidence="1">
    <location>
        <begin position="1"/>
        <end position="11"/>
    </location>
</feature>
<dbReference type="Proteomes" id="UP000657918">
    <property type="component" value="Chromosome 11"/>
</dbReference>
<accession>A0A835JJG4</accession>
<dbReference type="AlphaFoldDB" id="A0A835JJG4"/>